<gene>
    <name evidence="8" type="ORF">EVEC_LOCUS4186</name>
</gene>
<evidence type="ECO:0000313" key="10">
    <source>
        <dbReference type="WBParaSite" id="EVEC_0000447801-mRNA-1"/>
    </source>
</evidence>
<keyword evidence="2 5" id="KW-0238">DNA-binding</keyword>
<evidence type="ECO:0000256" key="5">
    <source>
        <dbReference type="PROSITE-ProRule" id="PRU00201"/>
    </source>
</evidence>
<dbReference type="GO" id="GO:0045893">
    <property type="term" value="P:positive regulation of DNA-templated transcription"/>
    <property type="evidence" value="ECO:0007669"/>
    <property type="project" value="InterPro"/>
</dbReference>
<evidence type="ECO:0000259" key="7">
    <source>
        <dbReference type="PROSITE" id="PS50252"/>
    </source>
</evidence>
<keyword evidence="3" id="KW-0804">Transcription</keyword>
<keyword evidence="4 5" id="KW-0539">Nucleus</keyword>
<dbReference type="PROSITE" id="PS50252">
    <property type="entry name" value="TBOX_3"/>
    <property type="match status" value="1"/>
</dbReference>
<dbReference type="InterPro" id="IPR001699">
    <property type="entry name" value="TF_T-box"/>
</dbReference>
<sequence length="145" mass="16442">MDFIAVTAYQNQKTIKLKIKYNPFAKGFREGNERKRCSESPGLLPSPTNGVKKLKSEAVEQQHHHHQQQQQQQQQQSINAKKFSTQLALPSSPVFPPFNPYTIPRPTWPYSVWNFSPIMPSVSPYALSPALASYAFNTSFGSYPI</sequence>
<dbReference type="WBParaSite" id="EVEC_0000447801-mRNA-1">
    <property type="protein sequence ID" value="EVEC_0000447801-mRNA-1"/>
    <property type="gene ID" value="EVEC_0000447801"/>
</dbReference>
<dbReference type="PRINTS" id="PR00937">
    <property type="entry name" value="TBOX"/>
</dbReference>
<comment type="caution">
    <text evidence="5">Lacks conserved residue(s) required for the propagation of feature annotation.</text>
</comment>
<dbReference type="GO" id="GO:0000978">
    <property type="term" value="F:RNA polymerase II cis-regulatory region sequence-specific DNA binding"/>
    <property type="evidence" value="ECO:0007669"/>
    <property type="project" value="InterPro"/>
</dbReference>
<dbReference type="SUPFAM" id="SSF49417">
    <property type="entry name" value="p53-like transcription factors"/>
    <property type="match status" value="1"/>
</dbReference>
<accession>A0A0N4V362</accession>
<evidence type="ECO:0000313" key="9">
    <source>
        <dbReference type="Proteomes" id="UP000274131"/>
    </source>
</evidence>
<comment type="subcellular location">
    <subcellularLocation>
        <location evidence="5">Nucleus</location>
    </subcellularLocation>
</comment>
<dbReference type="GO" id="GO:0000981">
    <property type="term" value="F:DNA-binding transcription factor activity, RNA polymerase II-specific"/>
    <property type="evidence" value="ECO:0007669"/>
    <property type="project" value="TreeGrafter"/>
</dbReference>
<feature type="domain" description="T-box" evidence="7">
    <location>
        <begin position="1"/>
        <end position="30"/>
    </location>
</feature>
<dbReference type="InterPro" id="IPR008967">
    <property type="entry name" value="p53-like_TF_DNA-bd_sf"/>
</dbReference>
<organism evidence="10">
    <name type="scientific">Enterobius vermicularis</name>
    <name type="common">Human pinworm</name>
    <dbReference type="NCBI Taxonomy" id="51028"/>
    <lineage>
        <taxon>Eukaryota</taxon>
        <taxon>Metazoa</taxon>
        <taxon>Ecdysozoa</taxon>
        <taxon>Nematoda</taxon>
        <taxon>Chromadorea</taxon>
        <taxon>Rhabditida</taxon>
        <taxon>Spirurina</taxon>
        <taxon>Oxyuridomorpha</taxon>
        <taxon>Oxyuroidea</taxon>
        <taxon>Oxyuridae</taxon>
        <taxon>Enterobius</taxon>
    </lineage>
</organism>
<evidence type="ECO:0000313" key="8">
    <source>
        <dbReference type="EMBL" id="VDD89435.1"/>
    </source>
</evidence>
<dbReference type="PANTHER" id="PTHR11267:SF195">
    <property type="entry name" value="OPTOMOTOR-BLIND-RELATED-GENE-1, ISOFORM A"/>
    <property type="match status" value="1"/>
</dbReference>
<reference evidence="10" key="1">
    <citation type="submission" date="2017-02" db="UniProtKB">
        <authorList>
            <consortium name="WormBaseParasite"/>
        </authorList>
    </citation>
    <scope>IDENTIFICATION</scope>
</reference>
<dbReference type="InterPro" id="IPR046360">
    <property type="entry name" value="T-box_DNA-bd"/>
</dbReference>
<dbReference type="Pfam" id="PF00907">
    <property type="entry name" value="T-box"/>
    <property type="match status" value="1"/>
</dbReference>
<dbReference type="STRING" id="51028.A0A0N4V362"/>
<evidence type="ECO:0000256" key="4">
    <source>
        <dbReference type="ARBA" id="ARBA00023242"/>
    </source>
</evidence>
<reference evidence="8 9" key="2">
    <citation type="submission" date="2018-10" db="EMBL/GenBank/DDBJ databases">
        <authorList>
            <consortium name="Pathogen Informatics"/>
        </authorList>
    </citation>
    <scope>NUCLEOTIDE SEQUENCE [LARGE SCALE GENOMIC DNA]</scope>
</reference>
<evidence type="ECO:0000256" key="3">
    <source>
        <dbReference type="ARBA" id="ARBA00023163"/>
    </source>
</evidence>
<keyword evidence="1" id="KW-0805">Transcription regulation</keyword>
<evidence type="ECO:0000256" key="1">
    <source>
        <dbReference type="ARBA" id="ARBA00023015"/>
    </source>
</evidence>
<dbReference type="PANTHER" id="PTHR11267">
    <property type="entry name" value="T-BOX PROTEIN-RELATED"/>
    <property type="match status" value="1"/>
</dbReference>
<dbReference type="EMBL" id="UXUI01007788">
    <property type="protein sequence ID" value="VDD89435.1"/>
    <property type="molecule type" value="Genomic_DNA"/>
</dbReference>
<dbReference type="InterPro" id="IPR036960">
    <property type="entry name" value="T-box_sf"/>
</dbReference>
<dbReference type="Proteomes" id="UP000274131">
    <property type="component" value="Unassembled WGS sequence"/>
</dbReference>
<dbReference type="GO" id="GO:0005634">
    <property type="term" value="C:nucleus"/>
    <property type="evidence" value="ECO:0007669"/>
    <property type="project" value="UniProtKB-SubCell"/>
</dbReference>
<feature type="region of interest" description="Disordered" evidence="6">
    <location>
        <begin position="56"/>
        <end position="82"/>
    </location>
</feature>
<dbReference type="Gene3D" id="2.60.40.820">
    <property type="entry name" value="Transcription factor, T-box"/>
    <property type="match status" value="1"/>
</dbReference>
<evidence type="ECO:0000256" key="2">
    <source>
        <dbReference type="ARBA" id="ARBA00023125"/>
    </source>
</evidence>
<name>A0A0N4V362_ENTVE</name>
<proteinExistence type="predicted"/>
<keyword evidence="9" id="KW-1185">Reference proteome</keyword>
<dbReference type="GO" id="GO:0001708">
    <property type="term" value="P:cell fate specification"/>
    <property type="evidence" value="ECO:0007669"/>
    <property type="project" value="TreeGrafter"/>
</dbReference>
<dbReference type="OrthoDB" id="5810237at2759"/>
<dbReference type="GO" id="GO:0000785">
    <property type="term" value="C:chromatin"/>
    <property type="evidence" value="ECO:0007669"/>
    <property type="project" value="TreeGrafter"/>
</dbReference>
<protein>
    <submittedName>
        <fullName evidence="10">T-box domain-containing protein</fullName>
    </submittedName>
</protein>
<dbReference type="AlphaFoldDB" id="A0A0N4V362"/>
<evidence type="ECO:0000256" key="6">
    <source>
        <dbReference type="SAM" id="MobiDB-lite"/>
    </source>
</evidence>